<dbReference type="GeneID" id="98297880"/>
<dbReference type="InterPro" id="IPR045851">
    <property type="entry name" value="AMP-bd_C_sf"/>
</dbReference>
<comment type="caution">
    <text evidence="2">The sequence shown here is derived from an EMBL/GenBank/DDBJ whole genome shotgun (WGS) entry which is preliminary data.</text>
</comment>
<dbReference type="AlphaFoldDB" id="A0A2K4FGF0"/>
<dbReference type="Proteomes" id="UP000242712">
    <property type="component" value="Unassembled WGS sequence"/>
</dbReference>
<dbReference type="GO" id="GO:0016874">
    <property type="term" value="F:ligase activity"/>
    <property type="evidence" value="ECO:0007669"/>
    <property type="project" value="UniProtKB-KW"/>
</dbReference>
<gene>
    <name evidence="2" type="ORF">CD039_05900</name>
</gene>
<proteinExistence type="predicted"/>
<evidence type="ECO:0000259" key="1">
    <source>
        <dbReference type="Pfam" id="PF13193"/>
    </source>
</evidence>
<dbReference type="RefSeq" id="WP_142384376.1">
    <property type="nucleotide sequence ID" value="NZ_PPPX01000001.1"/>
</dbReference>
<dbReference type="SUPFAM" id="SSF56801">
    <property type="entry name" value="Acetyl-CoA synthetase-like"/>
    <property type="match status" value="1"/>
</dbReference>
<protein>
    <submittedName>
        <fullName evidence="2">2-succinylbenzoate-CoA ligase</fullName>
    </submittedName>
</protein>
<dbReference type="EMBL" id="PPPX01000001">
    <property type="protein sequence ID" value="POA10373.1"/>
    <property type="molecule type" value="Genomic_DNA"/>
</dbReference>
<dbReference type="InterPro" id="IPR025110">
    <property type="entry name" value="AMP-bd_C"/>
</dbReference>
<evidence type="ECO:0000313" key="2">
    <source>
        <dbReference type="EMBL" id="POA10373.1"/>
    </source>
</evidence>
<name>A0A2K4FGF0_9STAP</name>
<dbReference type="Pfam" id="PF13193">
    <property type="entry name" value="AMP-binding_C"/>
    <property type="match status" value="1"/>
</dbReference>
<dbReference type="OrthoDB" id="2967997at2"/>
<reference evidence="2 3" key="1">
    <citation type="submission" date="2017-08" db="EMBL/GenBank/DDBJ databases">
        <title>Draft genome sequences of 64 type strains of genus Staph aureus.</title>
        <authorList>
            <person name="Cole K."/>
            <person name="Golubchik T."/>
            <person name="Russell J."/>
            <person name="Foster D."/>
            <person name="Llewelyn M."/>
            <person name="Wilson D."/>
            <person name="Crook D."/>
            <person name="Paul J."/>
        </authorList>
    </citation>
    <scope>NUCLEOTIDE SEQUENCE [LARGE SCALE GENOMIC DNA]</scope>
    <source>
        <strain evidence="2 3">DSM 29875</strain>
    </source>
</reference>
<keyword evidence="3" id="KW-1185">Reference proteome</keyword>
<dbReference type="Gene3D" id="3.30.300.30">
    <property type="match status" value="1"/>
</dbReference>
<sequence length="77" mass="8740">VAKGYAAVEDALCIGVEDVTWGQVPQLYVVTKSNYNETQFRDFLNANLAKYKQPKVIEMVASLPYTSTGKLQRSYYR</sequence>
<accession>A0A2K4FGF0</accession>
<feature type="domain" description="AMP-binding enzyme C-terminal" evidence="1">
    <location>
        <begin position="6"/>
        <end position="70"/>
    </location>
</feature>
<keyword evidence="2" id="KW-0436">Ligase</keyword>
<organism evidence="2 3">
    <name type="scientific">Staphylococcus argensis</name>
    <dbReference type="NCBI Taxonomy" id="1607738"/>
    <lineage>
        <taxon>Bacteria</taxon>
        <taxon>Bacillati</taxon>
        <taxon>Bacillota</taxon>
        <taxon>Bacilli</taxon>
        <taxon>Bacillales</taxon>
        <taxon>Staphylococcaceae</taxon>
        <taxon>Staphylococcus</taxon>
    </lineage>
</organism>
<feature type="non-terminal residue" evidence="2">
    <location>
        <position position="1"/>
    </location>
</feature>
<evidence type="ECO:0000313" key="3">
    <source>
        <dbReference type="Proteomes" id="UP000242712"/>
    </source>
</evidence>